<keyword evidence="5" id="KW-1185">Reference proteome</keyword>
<comment type="caution">
    <text evidence="4">The sequence shown here is derived from an EMBL/GenBank/DDBJ whole genome shotgun (WGS) entry which is preliminary data.</text>
</comment>
<reference evidence="4" key="2">
    <citation type="submission" date="2020-09" db="EMBL/GenBank/DDBJ databases">
        <authorList>
            <person name="Sun Q."/>
            <person name="Ohkuma M."/>
        </authorList>
    </citation>
    <scope>NUCLEOTIDE SEQUENCE</scope>
    <source>
        <strain evidence="4">JCM 4784</strain>
    </source>
</reference>
<feature type="domain" description="ATP-grasp" evidence="3">
    <location>
        <begin position="132"/>
        <end position="326"/>
    </location>
</feature>
<dbReference type="SUPFAM" id="SSF56059">
    <property type="entry name" value="Glutathione synthetase ATP-binding domain-like"/>
    <property type="match status" value="1"/>
</dbReference>
<dbReference type="InterPro" id="IPR011761">
    <property type="entry name" value="ATP-grasp"/>
</dbReference>
<evidence type="ECO:0000313" key="5">
    <source>
        <dbReference type="Proteomes" id="UP000608024"/>
    </source>
</evidence>
<dbReference type="GO" id="GO:0005524">
    <property type="term" value="F:ATP binding"/>
    <property type="evidence" value="ECO:0007669"/>
    <property type="project" value="UniProtKB-UniRule"/>
</dbReference>
<name>A0A918ZFS5_9ACTN</name>
<keyword evidence="1" id="KW-0067">ATP-binding</keyword>
<keyword evidence="1" id="KW-0547">Nucleotide-binding</keyword>
<dbReference type="Proteomes" id="UP000608024">
    <property type="component" value="Unassembled WGS sequence"/>
</dbReference>
<evidence type="ECO:0000259" key="3">
    <source>
        <dbReference type="PROSITE" id="PS50975"/>
    </source>
</evidence>
<sequence length="437" mass="46570">MKVQRLDTRVPAVLLRTDRNSFHHGTLGAVRSLGRAGVEVHLVADDAHTPVSRSRYLHRLHRPARPDAPLTEVAATLRRVAADLRAPAVLIPLDDAGALAVNTLRSELSGPYLLPEMADGTAESVADKAVLARLCASAGVPHPRTEMPRSAGQAADAARSLGPTAVAKWSRPWCLPRGAGLHSTVLVRSPHEAAALFARGGEAGCPLLIQAFVAARGGADWFVHGYVGRDGRVHAGGTGRKLSAWPRSAGITVRGEWTPNPALQEAAARLLTRIGYRGVFDLDFRADAATGTYHLLDFNPRPGAQFRLFADAADLDVVRAQHLDLTGRPVPPSSPLPGRTFVVENYAPLSALRPGQRPAPRELAWHADDDRAPGQALRRLWSRHALGKLGGRVPRHLRGPWLRGPVRLPRPAPPVLPGPASGREGAGAGCDRAGRGG</sequence>
<accession>A0A918ZFS5</accession>
<dbReference type="PROSITE" id="PS50975">
    <property type="entry name" value="ATP_GRASP"/>
    <property type="match status" value="1"/>
</dbReference>
<proteinExistence type="predicted"/>
<evidence type="ECO:0000256" key="1">
    <source>
        <dbReference type="PROSITE-ProRule" id="PRU00409"/>
    </source>
</evidence>
<dbReference type="Gene3D" id="3.30.470.20">
    <property type="entry name" value="ATP-grasp fold, B domain"/>
    <property type="match status" value="1"/>
</dbReference>
<dbReference type="EMBL" id="BNBT01000018">
    <property type="protein sequence ID" value="GHE49118.1"/>
    <property type="molecule type" value="Genomic_DNA"/>
</dbReference>
<reference evidence="4" key="1">
    <citation type="journal article" date="2014" name="Int. J. Syst. Evol. Microbiol.">
        <title>Complete genome sequence of Corynebacterium casei LMG S-19264T (=DSM 44701T), isolated from a smear-ripened cheese.</title>
        <authorList>
            <consortium name="US DOE Joint Genome Institute (JGI-PGF)"/>
            <person name="Walter F."/>
            <person name="Albersmeier A."/>
            <person name="Kalinowski J."/>
            <person name="Ruckert C."/>
        </authorList>
    </citation>
    <scope>NUCLEOTIDE SEQUENCE</scope>
    <source>
        <strain evidence="4">JCM 4784</strain>
    </source>
</reference>
<dbReference type="GO" id="GO:0046872">
    <property type="term" value="F:metal ion binding"/>
    <property type="evidence" value="ECO:0007669"/>
    <property type="project" value="InterPro"/>
</dbReference>
<evidence type="ECO:0000313" key="4">
    <source>
        <dbReference type="EMBL" id="GHE49118.1"/>
    </source>
</evidence>
<evidence type="ECO:0000256" key="2">
    <source>
        <dbReference type="SAM" id="MobiDB-lite"/>
    </source>
</evidence>
<gene>
    <name evidence="4" type="ORF">GCM10018785_18330</name>
</gene>
<organism evidence="4 5">
    <name type="scientific">Streptomyces longispororuber</name>
    <dbReference type="NCBI Taxonomy" id="68230"/>
    <lineage>
        <taxon>Bacteria</taxon>
        <taxon>Bacillati</taxon>
        <taxon>Actinomycetota</taxon>
        <taxon>Actinomycetes</taxon>
        <taxon>Kitasatosporales</taxon>
        <taxon>Streptomycetaceae</taxon>
        <taxon>Streptomyces</taxon>
    </lineage>
</organism>
<feature type="compositionally biased region" description="Pro residues" evidence="2">
    <location>
        <begin position="408"/>
        <end position="417"/>
    </location>
</feature>
<protein>
    <submittedName>
        <fullName evidence="4">ATP-grasp domain-containing protein</fullName>
    </submittedName>
</protein>
<feature type="region of interest" description="Disordered" evidence="2">
    <location>
        <begin position="404"/>
        <end position="437"/>
    </location>
</feature>
<dbReference type="AlphaFoldDB" id="A0A918ZFS5"/>